<dbReference type="GO" id="GO:0071555">
    <property type="term" value="P:cell wall organization"/>
    <property type="evidence" value="ECO:0007669"/>
    <property type="project" value="UniProtKB-KW"/>
</dbReference>
<dbReference type="RefSeq" id="WP_015194585.1">
    <property type="nucleotide sequence ID" value="NC_019748.1"/>
</dbReference>
<dbReference type="SMART" id="SM00925">
    <property type="entry name" value="MltA"/>
    <property type="match status" value="1"/>
</dbReference>
<dbReference type="PANTHER" id="PTHR30124:SF0">
    <property type="entry name" value="MEMBRANE-BOUND LYTIC MUREIN TRANSGLYCOSYLASE A"/>
    <property type="match status" value="1"/>
</dbReference>
<dbReference type="Gene3D" id="2.40.40.10">
    <property type="entry name" value="RlpA-like domain"/>
    <property type="match status" value="2"/>
</dbReference>
<proteinExistence type="predicted"/>
<dbReference type="PIRSF" id="PIRSF019422">
    <property type="entry name" value="MltA"/>
    <property type="match status" value="1"/>
</dbReference>
<dbReference type="SUPFAM" id="SSF50685">
    <property type="entry name" value="Barwin-like endoglucanases"/>
    <property type="match status" value="1"/>
</dbReference>
<dbReference type="Proteomes" id="UP000010473">
    <property type="component" value="Chromosome"/>
</dbReference>
<keyword evidence="4" id="KW-0961">Cell wall biogenesis/degradation</keyword>
<dbReference type="Pfam" id="PF03562">
    <property type="entry name" value="MltA"/>
    <property type="match status" value="1"/>
</dbReference>
<evidence type="ECO:0000313" key="7">
    <source>
        <dbReference type="EMBL" id="AFZ36923.1"/>
    </source>
</evidence>
<keyword evidence="3" id="KW-0456">Lyase</keyword>
<dbReference type="InterPro" id="IPR005300">
    <property type="entry name" value="MltA_B"/>
</dbReference>
<evidence type="ECO:0000256" key="4">
    <source>
        <dbReference type="ARBA" id="ARBA00023316"/>
    </source>
</evidence>
<comment type="catalytic activity">
    <reaction evidence="1">
        <text>Exolytic cleavage of the (1-&gt;4)-beta-glycosidic linkage between N-acetylmuramic acid (MurNAc) and N-acetylglucosamine (GlcNAc) residues in peptidoglycan, from either the reducing or the non-reducing ends of the peptidoglycan chains, with concomitant formation of a 1,6-anhydrobond in the MurNAc residue.</text>
        <dbReference type="EC" id="4.2.2.n1"/>
    </reaction>
</comment>
<dbReference type="CDD" id="cd14485">
    <property type="entry name" value="mltA_like_LT_A"/>
    <property type="match status" value="1"/>
</dbReference>
<feature type="domain" description="Lytic transglycosylase MltA" evidence="6">
    <location>
        <begin position="142"/>
        <end position="283"/>
    </location>
</feature>
<dbReference type="Pfam" id="PF06725">
    <property type="entry name" value="3D"/>
    <property type="match status" value="1"/>
</dbReference>
<accession>K9XWL6</accession>
<dbReference type="HOGENOM" id="CLU_037751_1_0_3"/>
<evidence type="ECO:0000259" key="6">
    <source>
        <dbReference type="SMART" id="SM00925"/>
    </source>
</evidence>
<evidence type="ECO:0000256" key="2">
    <source>
        <dbReference type="ARBA" id="ARBA00012587"/>
    </source>
</evidence>
<dbReference type="InterPro" id="IPR026044">
    <property type="entry name" value="MltA"/>
</dbReference>
<evidence type="ECO:0000256" key="5">
    <source>
        <dbReference type="ARBA" id="ARBA00030918"/>
    </source>
</evidence>
<dbReference type="AlphaFoldDB" id="K9XWL6"/>
<dbReference type="OrthoDB" id="9783686at2"/>
<dbReference type="PATRIC" id="fig|111780.3.peg.3545"/>
<dbReference type="Gene3D" id="2.40.240.50">
    <property type="entry name" value="Barwin-like endoglucanases"/>
    <property type="match status" value="1"/>
</dbReference>
<dbReference type="STRING" id="111780.Sta7437_3420"/>
<dbReference type="GO" id="GO:0009254">
    <property type="term" value="P:peptidoglycan turnover"/>
    <property type="evidence" value="ECO:0007669"/>
    <property type="project" value="InterPro"/>
</dbReference>
<dbReference type="InterPro" id="IPR010611">
    <property type="entry name" value="3D_dom"/>
</dbReference>
<dbReference type="CDD" id="cd14668">
    <property type="entry name" value="mlta_B"/>
    <property type="match status" value="1"/>
</dbReference>
<dbReference type="GO" id="GO:0009253">
    <property type="term" value="P:peptidoglycan catabolic process"/>
    <property type="evidence" value="ECO:0007669"/>
    <property type="project" value="TreeGrafter"/>
</dbReference>
<dbReference type="EMBL" id="CP003653">
    <property type="protein sequence ID" value="AFZ36923.1"/>
    <property type="molecule type" value="Genomic_DNA"/>
</dbReference>
<organism evidence="7 8">
    <name type="scientific">Stanieria cyanosphaera (strain ATCC 29371 / PCC 7437)</name>
    <dbReference type="NCBI Taxonomy" id="111780"/>
    <lineage>
        <taxon>Bacteria</taxon>
        <taxon>Bacillati</taxon>
        <taxon>Cyanobacteriota</taxon>
        <taxon>Cyanophyceae</taxon>
        <taxon>Pleurocapsales</taxon>
        <taxon>Dermocarpellaceae</taxon>
        <taxon>Stanieria</taxon>
    </lineage>
</organism>
<dbReference type="GO" id="GO:0004553">
    <property type="term" value="F:hydrolase activity, hydrolyzing O-glycosyl compounds"/>
    <property type="evidence" value="ECO:0007669"/>
    <property type="project" value="InterPro"/>
</dbReference>
<dbReference type="GO" id="GO:0019867">
    <property type="term" value="C:outer membrane"/>
    <property type="evidence" value="ECO:0007669"/>
    <property type="project" value="InterPro"/>
</dbReference>
<dbReference type="eggNOG" id="COG2821">
    <property type="taxonomic scope" value="Bacteria"/>
</dbReference>
<evidence type="ECO:0000256" key="1">
    <source>
        <dbReference type="ARBA" id="ARBA00001420"/>
    </source>
</evidence>
<dbReference type="KEGG" id="scs:Sta7437_3420"/>
<dbReference type="PANTHER" id="PTHR30124">
    <property type="entry name" value="MEMBRANE-BOUND LYTIC MUREIN TRANSGLYCOSYLASE A"/>
    <property type="match status" value="1"/>
</dbReference>
<reference evidence="8" key="1">
    <citation type="journal article" date="2013" name="Proc. Natl. Acad. Sci. U.S.A.">
        <title>Improving the coverage of the cyanobacterial phylum using diversity-driven genome sequencing.</title>
        <authorList>
            <person name="Shih P.M."/>
            <person name="Wu D."/>
            <person name="Latifi A."/>
            <person name="Axen S.D."/>
            <person name="Fewer D.P."/>
            <person name="Talla E."/>
            <person name="Calteau A."/>
            <person name="Cai F."/>
            <person name="Tandeau de Marsac N."/>
            <person name="Rippka R."/>
            <person name="Herdman M."/>
            <person name="Sivonen K."/>
            <person name="Coursin T."/>
            <person name="Laurent T."/>
            <person name="Goodwin L."/>
            <person name="Nolan M."/>
            <person name="Davenport K.W."/>
            <person name="Han C.S."/>
            <person name="Rubin E.M."/>
            <person name="Eisen J.A."/>
            <person name="Woyke T."/>
            <person name="Gugger M."/>
            <person name="Kerfeld C.A."/>
        </authorList>
    </citation>
    <scope>NUCLEOTIDE SEQUENCE [LARGE SCALE GENOMIC DNA]</scope>
    <source>
        <strain evidence="8">ATCC 29371 / PCC 7437</strain>
    </source>
</reference>
<evidence type="ECO:0000256" key="3">
    <source>
        <dbReference type="ARBA" id="ARBA00023239"/>
    </source>
</evidence>
<name>K9XWL6_STAC7</name>
<dbReference type="InterPro" id="IPR036908">
    <property type="entry name" value="RlpA-like_sf"/>
</dbReference>
<keyword evidence="8" id="KW-1185">Reference proteome</keyword>
<sequence length="385" mass="42329">MKNSLAALTLTIGLSVLIADSLVATAAPLQKIEINSSSVGIDEQLWSSVEKPGDLQALLQAIDHSLSYLNTPAAVKAYQNYSVAEFSVDRVRRSLTRFRQLLLTAKSPYELQQAVMAEFNFYQSVGNDNQGTVAFTGYFEPVYQASAVPTEEYRYPLYRKPTNFSNWSQPHPSRLQLEGKDGLLGNKSILAGSEIVWLRDRMEAFLVQVQGSAKLKLTDGRTITVGYDGSTDYPYKSLGGELVKEGIFTLEELTLPKLIDYFKTHPEALDKYIPRNNRFIFFRETNGQLPTGSLNVPVTGDRSIATDKSIMPPGALGLIVAPIPYPNQNGSLTIQNVNRYVLDQDTGSAIKGAGRVDIFLGSGQQAGDRAGLLNGTGKLYYLLLK</sequence>
<evidence type="ECO:0000313" key="8">
    <source>
        <dbReference type="Proteomes" id="UP000010473"/>
    </source>
</evidence>
<dbReference type="EC" id="4.2.2.n1" evidence="2"/>
<protein>
    <recommendedName>
        <fullName evidence="2">peptidoglycan lytic exotransglycosylase</fullName>
        <ecNumber evidence="2">4.2.2.n1</ecNumber>
    </recommendedName>
    <alternativeName>
        <fullName evidence="5">Murein hydrolase A</fullName>
    </alternativeName>
</protein>
<dbReference type="GO" id="GO:0008933">
    <property type="term" value="F:peptidoglycan lytic transglycosylase activity"/>
    <property type="evidence" value="ECO:0007669"/>
    <property type="project" value="TreeGrafter"/>
</dbReference>
<gene>
    <name evidence="7" type="ordered locus">Sta7437_3420</name>
</gene>